<evidence type="ECO:0000313" key="8">
    <source>
        <dbReference type="Proteomes" id="UP001212152"/>
    </source>
</evidence>
<keyword evidence="8" id="KW-1185">Reference proteome</keyword>
<comment type="caution">
    <text evidence="7">The sequence shown here is derived from an EMBL/GenBank/DDBJ whole genome shotgun (WGS) entry which is preliminary data.</text>
</comment>
<dbReference type="InterPro" id="IPR036322">
    <property type="entry name" value="WD40_repeat_dom_sf"/>
</dbReference>
<evidence type="ECO:0000256" key="4">
    <source>
        <dbReference type="ARBA" id="ARBA00023273"/>
    </source>
</evidence>
<evidence type="ECO:0000256" key="2">
    <source>
        <dbReference type="ARBA" id="ARBA00022574"/>
    </source>
</evidence>
<dbReference type="EMBL" id="JADGJQ010000096">
    <property type="protein sequence ID" value="KAJ3170440.1"/>
    <property type="molecule type" value="Genomic_DNA"/>
</dbReference>
<reference evidence="7" key="1">
    <citation type="submission" date="2020-05" db="EMBL/GenBank/DDBJ databases">
        <title>Phylogenomic resolution of chytrid fungi.</title>
        <authorList>
            <person name="Stajich J.E."/>
            <person name="Amses K."/>
            <person name="Simmons R."/>
            <person name="Seto K."/>
            <person name="Myers J."/>
            <person name="Bonds A."/>
            <person name="Quandt C.A."/>
            <person name="Barry K."/>
            <person name="Liu P."/>
            <person name="Grigoriev I."/>
            <person name="Longcore J.E."/>
            <person name="James T.Y."/>
        </authorList>
    </citation>
    <scope>NUCLEOTIDE SEQUENCE</scope>
    <source>
        <strain evidence="7">JEL0379</strain>
    </source>
</reference>
<dbReference type="AlphaFoldDB" id="A0AAD5TCL2"/>
<dbReference type="SMART" id="SM00320">
    <property type="entry name" value="WD40"/>
    <property type="match status" value="6"/>
</dbReference>
<name>A0AAD5TCL2_9FUNG</name>
<feature type="repeat" description="WD" evidence="6">
    <location>
        <begin position="276"/>
        <end position="309"/>
    </location>
</feature>
<dbReference type="InterPro" id="IPR001680">
    <property type="entry name" value="WD40_rpt"/>
</dbReference>
<organism evidence="7 8">
    <name type="scientific">Geranomyces variabilis</name>
    <dbReference type="NCBI Taxonomy" id="109894"/>
    <lineage>
        <taxon>Eukaryota</taxon>
        <taxon>Fungi</taxon>
        <taxon>Fungi incertae sedis</taxon>
        <taxon>Chytridiomycota</taxon>
        <taxon>Chytridiomycota incertae sedis</taxon>
        <taxon>Chytridiomycetes</taxon>
        <taxon>Spizellomycetales</taxon>
        <taxon>Powellomycetaceae</taxon>
        <taxon>Geranomyces</taxon>
    </lineage>
</organism>
<protein>
    <recommendedName>
        <fullName evidence="5">Cilia- and flagella-associated protein 251</fullName>
    </recommendedName>
</protein>
<dbReference type="PANTHER" id="PTHR13720:SF13">
    <property type="entry name" value="CILIA- AND FLAGELLA-ASSOCIATED PROTEIN 251"/>
    <property type="match status" value="1"/>
</dbReference>
<evidence type="ECO:0000256" key="6">
    <source>
        <dbReference type="PROSITE-ProRule" id="PRU00221"/>
    </source>
</evidence>
<keyword evidence="2 6" id="KW-0853">WD repeat</keyword>
<gene>
    <name evidence="7" type="ORF">HDU87_008780</name>
</gene>
<dbReference type="InterPro" id="IPR050630">
    <property type="entry name" value="WD_repeat_EMAP"/>
</dbReference>
<sequence length="986" mass="106874">MSDAAESQNGTESSNPAASAMNLAWTFGLNTEIIGGIHALTEKTIFYASAHTGVIHDYEAETQQSMLGHCNQIAALTTSYDKRFLVTADKGADPLIIIWDTACAGADPPGKPLPIRTIFDPHGGQGVVAVSFTRDGQFLVTLGDDSPQTIAVWDWTAEEDSPIASAVVDGEKQTCVMVNPADQYEILSTSAHAVNFYTWDAESGIQQYVPSLNPKDFKHVPTSYTHSTFLPKTSNNTIGQAFTGTNDGDIVVWSDRSLFNLSETLERGRKAGVKVMKLHTGGITVISVVGDKYVVTGGEDGFVRVYDLQFRLLVWFERLKSGPVVSISTTLTHTLLPPPAAEKAIELPAAAPTLETDSIDLPDLIIGTRHSKVLRLNKPGDGIIGSIGSPAVKTLMEGSYGEMHGLAIHPKQPQFALGGTSGWLYVYSYKDKRPVHSRRMEEPWEEAREGMRQRPAIPLSIQCVAYDPSGSCLAIGFTNGTVRILNPTTLADLPQRTPASHRPGLPGYAAAKSSILRIVFDPRGRWMAVTDALSGVGVFEVSATGEWGFVGRCRAHYLEIVGVLFLPPPPDGTVSRLISVSQDRHLVEYDLGASSITAGIAVKAKARIDQTYRPLSAAMHPSPPLRGLHDAPQHYLLTANTGSKFRIYNAETGMCRRTVVAPAYGGDIRFLEFIPEHANHAAASETTPANPRFLAYATGSKVVGLLALPLDGNPHRSMGMYAHPGDIAALRATPDGTMLLTLGKQDGVVNLWKIDPTKVESPAHGGPAAGMTPWLDLLHNGADIAGREAFVREMEDYFYYAQLRSQGEATTTARLITTTVSLEQVPLIMQAMGYYPAQAETDDMLNEVRYAGWFQGADAQLRHDVGFEELVKLYVNHRPLEDYTQKDIFDALGFAKPLETGLDGQLEPPTEPNSVDRDGLIALLQQYGETLSAADFTDAMQALLIDDPVYRGTFPQRVTKEEFVENVLGMVAQTASLTSVEGVPAT</sequence>
<keyword evidence="3" id="KW-0677">Repeat</keyword>
<dbReference type="Gene3D" id="2.130.10.10">
    <property type="entry name" value="YVTN repeat-like/Quinoprotein amine dehydrogenase"/>
    <property type="match status" value="3"/>
</dbReference>
<dbReference type="PANTHER" id="PTHR13720">
    <property type="entry name" value="WD-40 REPEAT PROTEIN"/>
    <property type="match status" value="1"/>
</dbReference>
<dbReference type="PROSITE" id="PS50082">
    <property type="entry name" value="WD_REPEATS_2"/>
    <property type="match status" value="2"/>
</dbReference>
<accession>A0AAD5TCL2</accession>
<evidence type="ECO:0000256" key="5">
    <source>
        <dbReference type="ARBA" id="ARBA00040994"/>
    </source>
</evidence>
<proteinExistence type="predicted"/>
<dbReference type="SUPFAM" id="SSF50978">
    <property type="entry name" value="WD40 repeat-like"/>
    <property type="match status" value="2"/>
</dbReference>
<comment type="subcellular location">
    <subcellularLocation>
        <location evidence="1">Cell projection</location>
        <location evidence="1">Cilium</location>
    </subcellularLocation>
</comment>
<dbReference type="GO" id="GO:0031514">
    <property type="term" value="C:motile cilium"/>
    <property type="evidence" value="ECO:0007669"/>
    <property type="project" value="TreeGrafter"/>
</dbReference>
<keyword evidence="4" id="KW-0966">Cell projection</keyword>
<evidence type="ECO:0000313" key="7">
    <source>
        <dbReference type="EMBL" id="KAJ3170440.1"/>
    </source>
</evidence>
<dbReference type="Proteomes" id="UP001212152">
    <property type="component" value="Unassembled WGS sequence"/>
</dbReference>
<dbReference type="Pfam" id="PF00400">
    <property type="entry name" value="WD40"/>
    <property type="match status" value="2"/>
</dbReference>
<feature type="repeat" description="WD" evidence="6">
    <location>
        <begin position="720"/>
        <end position="755"/>
    </location>
</feature>
<evidence type="ECO:0000256" key="3">
    <source>
        <dbReference type="ARBA" id="ARBA00022737"/>
    </source>
</evidence>
<evidence type="ECO:0000256" key="1">
    <source>
        <dbReference type="ARBA" id="ARBA00004138"/>
    </source>
</evidence>
<dbReference type="InterPro" id="IPR015943">
    <property type="entry name" value="WD40/YVTN_repeat-like_dom_sf"/>
</dbReference>